<organism evidence="2 3">
    <name type="scientific">Deinococcus koreensis</name>
    <dbReference type="NCBI Taxonomy" id="2054903"/>
    <lineage>
        <taxon>Bacteria</taxon>
        <taxon>Thermotogati</taxon>
        <taxon>Deinococcota</taxon>
        <taxon>Deinococci</taxon>
        <taxon>Deinococcales</taxon>
        <taxon>Deinococcaceae</taxon>
        <taxon>Deinococcus</taxon>
    </lineage>
</organism>
<accession>A0A2K3US11</accession>
<dbReference type="Proteomes" id="UP000236379">
    <property type="component" value="Unassembled WGS sequence"/>
</dbReference>
<keyword evidence="1" id="KW-0732">Signal</keyword>
<evidence type="ECO:0000256" key="1">
    <source>
        <dbReference type="SAM" id="SignalP"/>
    </source>
</evidence>
<feature type="signal peptide" evidence="1">
    <location>
        <begin position="1"/>
        <end position="17"/>
    </location>
</feature>
<evidence type="ECO:0000313" key="3">
    <source>
        <dbReference type="Proteomes" id="UP000236379"/>
    </source>
</evidence>
<comment type="caution">
    <text evidence="2">The sequence shown here is derived from an EMBL/GenBank/DDBJ whole genome shotgun (WGS) entry which is preliminary data.</text>
</comment>
<evidence type="ECO:0000313" key="2">
    <source>
        <dbReference type="EMBL" id="PNY79323.1"/>
    </source>
</evidence>
<feature type="chain" id="PRO_5014406349" description="Phospholipase D-like domain-containing protein" evidence="1">
    <location>
        <begin position="18"/>
        <end position="160"/>
    </location>
</feature>
<dbReference type="EMBL" id="PPPD01000004">
    <property type="protein sequence ID" value="PNY79323.1"/>
    <property type="molecule type" value="Genomic_DNA"/>
</dbReference>
<dbReference type="OrthoDB" id="70728at2"/>
<dbReference type="SUPFAM" id="SSF56024">
    <property type="entry name" value="Phospholipase D/nuclease"/>
    <property type="match status" value="1"/>
</dbReference>
<gene>
    <name evidence="2" type="ORF">CVO96_19550</name>
</gene>
<evidence type="ECO:0008006" key="4">
    <source>
        <dbReference type="Google" id="ProtNLM"/>
    </source>
</evidence>
<proteinExistence type="predicted"/>
<name>A0A2K3US11_9DEIO</name>
<sequence length="160" mass="17743">MRRLAALLLALTGSAHAAPYDDLLLALERAQRRILIFAPSLSDVVLAEAIRRARLDPNRTVQVRVLSVPFYTYQPKSVMLSLALAGVPVYEAQVPSTEGVVVVDDQGWRGDALGRRTHTPLRPMSPGEINRFLGWFRGRLSGANVLTQVEAFERLRKVTP</sequence>
<protein>
    <recommendedName>
        <fullName evidence="4">Phospholipase D-like domain-containing protein</fullName>
    </recommendedName>
</protein>
<dbReference type="AlphaFoldDB" id="A0A2K3US11"/>
<keyword evidence="3" id="KW-1185">Reference proteome</keyword>
<dbReference type="Gene3D" id="3.30.870.10">
    <property type="entry name" value="Endonuclease Chain A"/>
    <property type="match status" value="1"/>
</dbReference>
<dbReference type="RefSeq" id="WP_103314150.1">
    <property type="nucleotide sequence ID" value="NZ_PPPD01000004.1"/>
</dbReference>
<reference evidence="2 3" key="1">
    <citation type="submission" date="2018-01" db="EMBL/GenBank/DDBJ databases">
        <title>Deinococcus koreensis sp. nov., a radiation-resistant bacterium isolated from river water.</title>
        <authorList>
            <person name="Choi A."/>
        </authorList>
    </citation>
    <scope>NUCLEOTIDE SEQUENCE [LARGE SCALE GENOMIC DNA]</scope>
    <source>
        <strain evidence="2 3">SJW1-2</strain>
    </source>
</reference>